<dbReference type="EMBL" id="JBBPBN010000026">
    <property type="protein sequence ID" value="KAK9008607.1"/>
    <property type="molecule type" value="Genomic_DNA"/>
</dbReference>
<name>A0ABR2R6N5_9ROSI</name>
<proteinExistence type="predicted"/>
<keyword evidence="2" id="KW-1185">Reference proteome</keyword>
<gene>
    <name evidence="1" type="ORF">V6N11_075496</name>
</gene>
<sequence length="244" mass="27939">MIPLSQGNGHVVGFPSLHEPCQTWKWYDITFHLCVWVSFWKLHPWPWQGAGYGGSFKYELSFKWFNEPFLGEGSVCFRVMNLVSGYDLLFCHDCLQDLTKVDKNYWRSLVFCCLNFLEVGDEAGRVIMSLTIGYNHPRSSLPNDSFWSRQPVKLICKAVATYHNRVTFGDLKSSTSFVDLIGNLVAASNENCVRRMLHVMARRRKKGRYGDDLGKVVLAIILKQIHERTISSDILGIMQGYPCS</sequence>
<evidence type="ECO:0000313" key="2">
    <source>
        <dbReference type="Proteomes" id="UP001396334"/>
    </source>
</evidence>
<organism evidence="1 2">
    <name type="scientific">Hibiscus sabdariffa</name>
    <name type="common">roselle</name>
    <dbReference type="NCBI Taxonomy" id="183260"/>
    <lineage>
        <taxon>Eukaryota</taxon>
        <taxon>Viridiplantae</taxon>
        <taxon>Streptophyta</taxon>
        <taxon>Embryophyta</taxon>
        <taxon>Tracheophyta</taxon>
        <taxon>Spermatophyta</taxon>
        <taxon>Magnoliopsida</taxon>
        <taxon>eudicotyledons</taxon>
        <taxon>Gunneridae</taxon>
        <taxon>Pentapetalae</taxon>
        <taxon>rosids</taxon>
        <taxon>malvids</taxon>
        <taxon>Malvales</taxon>
        <taxon>Malvaceae</taxon>
        <taxon>Malvoideae</taxon>
        <taxon>Hibiscus</taxon>
    </lineage>
</organism>
<protein>
    <submittedName>
        <fullName evidence="1">Uncharacterized protein</fullName>
    </submittedName>
</protein>
<reference evidence="1 2" key="1">
    <citation type="journal article" date="2024" name="G3 (Bethesda)">
        <title>Genome assembly of Hibiscus sabdariffa L. provides insights into metabolisms of medicinal natural products.</title>
        <authorList>
            <person name="Kim T."/>
        </authorList>
    </citation>
    <scope>NUCLEOTIDE SEQUENCE [LARGE SCALE GENOMIC DNA]</scope>
    <source>
        <strain evidence="1">TK-2024</strain>
        <tissue evidence="1">Old leaves</tissue>
    </source>
</reference>
<accession>A0ABR2R6N5</accession>
<comment type="caution">
    <text evidence="1">The sequence shown here is derived from an EMBL/GenBank/DDBJ whole genome shotgun (WGS) entry which is preliminary data.</text>
</comment>
<evidence type="ECO:0000313" key="1">
    <source>
        <dbReference type="EMBL" id="KAK9008607.1"/>
    </source>
</evidence>
<dbReference type="Proteomes" id="UP001396334">
    <property type="component" value="Unassembled WGS sequence"/>
</dbReference>